<dbReference type="VEuPathDB" id="FungiDB:AeMF1_019162"/>
<dbReference type="VEuPathDB" id="FungiDB:AeMF1_014445"/>
<evidence type="ECO:0008006" key="4">
    <source>
        <dbReference type="Google" id="ProtNLM"/>
    </source>
</evidence>
<name>A0A6G0WPV4_9STRA</name>
<gene>
    <name evidence="2" type="ORF">Ae201684_012911</name>
</gene>
<evidence type="ECO:0000313" key="2">
    <source>
        <dbReference type="EMBL" id="KAF0729410.1"/>
    </source>
</evidence>
<evidence type="ECO:0000256" key="1">
    <source>
        <dbReference type="SAM" id="Coils"/>
    </source>
</evidence>
<protein>
    <recommendedName>
        <fullName evidence="4">BZIP domain-containing protein</fullName>
    </recommendedName>
</protein>
<proteinExistence type="predicted"/>
<feature type="coiled-coil region" evidence="1">
    <location>
        <begin position="32"/>
        <end position="77"/>
    </location>
</feature>
<keyword evidence="1" id="KW-0175">Coiled coil</keyword>
<dbReference type="EMBL" id="VJMJ01000164">
    <property type="protein sequence ID" value="KAF0729410.1"/>
    <property type="molecule type" value="Genomic_DNA"/>
</dbReference>
<organism evidence="2 3">
    <name type="scientific">Aphanomyces euteiches</name>
    <dbReference type="NCBI Taxonomy" id="100861"/>
    <lineage>
        <taxon>Eukaryota</taxon>
        <taxon>Sar</taxon>
        <taxon>Stramenopiles</taxon>
        <taxon>Oomycota</taxon>
        <taxon>Saprolegniomycetes</taxon>
        <taxon>Saprolegniales</taxon>
        <taxon>Verrucalvaceae</taxon>
        <taxon>Aphanomyces</taxon>
    </lineage>
</organism>
<dbReference type="AlphaFoldDB" id="A0A6G0WPV4"/>
<keyword evidence="3" id="KW-1185">Reference proteome</keyword>
<evidence type="ECO:0000313" key="3">
    <source>
        <dbReference type="Proteomes" id="UP000481153"/>
    </source>
</evidence>
<dbReference type="Proteomes" id="UP000481153">
    <property type="component" value="Unassembled WGS sequence"/>
</dbReference>
<reference evidence="2 3" key="1">
    <citation type="submission" date="2019-07" db="EMBL/GenBank/DDBJ databases">
        <title>Genomics analysis of Aphanomyces spp. identifies a new class of oomycete effector associated with host adaptation.</title>
        <authorList>
            <person name="Gaulin E."/>
        </authorList>
    </citation>
    <scope>NUCLEOTIDE SEQUENCE [LARGE SCALE GENOMIC DNA]</scope>
    <source>
        <strain evidence="2 3">ATCC 201684</strain>
    </source>
</reference>
<sequence>MEPPRLPTAVEARRLAETLRKRKYRAVQHNELVQLKAQAWRLEGYLARLKREETRQVEHAKDENASLQTQVNQCRDLIKLLLQWVRINEQPQKDLSHRSTWYESFRLPTRSYQSITNMARGLQREGDKPISNVCSPLKQPIVERDHSNCTFVWTYQNALSPELQSIYPSMGAKFSPTHVFCAIHPHNHGRVATKIHQVCRYPTKPKRIFEPVRRRKYRAKKLNELFELEAQARSLGAHLAWMQSLARARQFAEADIKAIRSQVSQFQDLLKTLTDWAQIILYPENCPPYVG</sequence>
<accession>A0A6G0WPV4</accession>
<comment type="caution">
    <text evidence="2">The sequence shown here is derived from an EMBL/GenBank/DDBJ whole genome shotgun (WGS) entry which is preliminary data.</text>
</comment>